<evidence type="ECO:0000256" key="5">
    <source>
        <dbReference type="RuleBase" id="RU003345"/>
    </source>
</evidence>
<accession>A0A067N4X4</accession>
<evidence type="ECO:0000259" key="6">
    <source>
        <dbReference type="Pfam" id="PF00171"/>
    </source>
</evidence>
<dbReference type="Pfam" id="PF00171">
    <property type="entry name" value="Aldedh"/>
    <property type="match status" value="1"/>
</dbReference>
<evidence type="ECO:0000256" key="3">
    <source>
        <dbReference type="ARBA" id="ARBA00023027"/>
    </source>
</evidence>
<dbReference type="InterPro" id="IPR029510">
    <property type="entry name" value="Ald_DH_CS_GLU"/>
</dbReference>
<dbReference type="PANTHER" id="PTHR42986">
    <property type="entry name" value="BENZALDEHYDE DEHYDROGENASE YFMT"/>
    <property type="match status" value="1"/>
</dbReference>
<protein>
    <recommendedName>
        <fullName evidence="6">Aldehyde dehydrogenase domain-containing protein</fullName>
    </recommendedName>
</protein>
<dbReference type="Gene3D" id="3.40.605.10">
    <property type="entry name" value="Aldehyde Dehydrogenase, Chain A, domain 1"/>
    <property type="match status" value="1"/>
</dbReference>
<dbReference type="InterPro" id="IPR016161">
    <property type="entry name" value="Ald_DH/histidinol_DH"/>
</dbReference>
<feature type="domain" description="Aldehyde dehydrogenase" evidence="6">
    <location>
        <begin position="18"/>
        <end position="472"/>
    </location>
</feature>
<dbReference type="OrthoDB" id="310895at2759"/>
<keyword evidence="2 5" id="KW-0560">Oxidoreductase</keyword>
<evidence type="ECO:0000256" key="4">
    <source>
        <dbReference type="PROSITE-ProRule" id="PRU10007"/>
    </source>
</evidence>
<dbReference type="SUPFAM" id="SSF53720">
    <property type="entry name" value="ALDH-like"/>
    <property type="match status" value="1"/>
</dbReference>
<evidence type="ECO:0000256" key="1">
    <source>
        <dbReference type="ARBA" id="ARBA00009986"/>
    </source>
</evidence>
<dbReference type="InterPro" id="IPR016163">
    <property type="entry name" value="Ald_DH_C"/>
</dbReference>
<evidence type="ECO:0000256" key="2">
    <source>
        <dbReference type="ARBA" id="ARBA00023002"/>
    </source>
</evidence>
<dbReference type="HOGENOM" id="CLU_005391_1_0_1"/>
<proteinExistence type="inferred from homology"/>
<dbReference type="Proteomes" id="UP000027073">
    <property type="component" value="Unassembled WGS sequence"/>
</dbReference>
<evidence type="ECO:0000313" key="8">
    <source>
        <dbReference type="Proteomes" id="UP000027073"/>
    </source>
</evidence>
<gene>
    <name evidence="7" type="ORF">PLEOSDRAFT_1060308</name>
</gene>
<comment type="similarity">
    <text evidence="1 5">Belongs to the aldehyde dehydrogenase family.</text>
</comment>
<organism evidence="7 8">
    <name type="scientific">Pleurotus ostreatus (strain PC15)</name>
    <name type="common">Oyster mushroom</name>
    <dbReference type="NCBI Taxonomy" id="1137138"/>
    <lineage>
        <taxon>Eukaryota</taxon>
        <taxon>Fungi</taxon>
        <taxon>Dikarya</taxon>
        <taxon>Basidiomycota</taxon>
        <taxon>Agaricomycotina</taxon>
        <taxon>Agaricomycetes</taxon>
        <taxon>Agaricomycetidae</taxon>
        <taxon>Agaricales</taxon>
        <taxon>Pleurotineae</taxon>
        <taxon>Pleurotaceae</taxon>
        <taxon>Pleurotus</taxon>
    </lineage>
</organism>
<dbReference type="EMBL" id="KL198015">
    <property type="protein sequence ID" value="KDQ22030.1"/>
    <property type="molecule type" value="Genomic_DNA"/>
</dbReference>
<keyword evidence="3" id="KW-0520">NAD</keyword>
<dbReference type="Gene3D" id="3.40.309.10">
    <property type="entry name" value="Aldehyde Dehydrogenase, Chain A, domain 2"/>
    <property type="match status" value="1"/>
</dbReference>
<dbReference type="InterPro" id="IPR015590">
    <property type="entry name" value="Aldehyde_DH_dom"/>
</dbReference>
<feature type="active site" evidence="4">
    <location>
        <position position="256"/>
    </location>
</feature>
<reference evidence="8" key="1">
    <citation type="journal article" date="2014" name="Proc. Natl. Acad. Sci. U.S.A.">
        <title>Extensive sampling of basidiomycete genomes demonstrates inadequacy of the white-rot/brown-rot paradigm for wood decay fungi.</title>
        <authorList>
            <person name="Riley R."/>
            <person name="Salamov A.A."/>
            <person name="Brown D.W."/>
            <person name="Nagy L.G."/>
            <person name="Floudas D."/>
            <person name="Held B.W."/>
            <person name="Levasseur A."/>
            <person name="Lombard V."/>
            <person name="Morin E."/>
            <person name="Otillar R."/>
            <person name="Lindquist E.A."/>
            <person name="Sun H."/>
            <person name="LaButti K.M."/>
            <person name="Schmutz J."/>
            <person name="Jabbour D."/>
            <person name="Luo H."/>
            <person name="Baker S.E."/>
            <person name="Pisabarro A.G."/>
            <person name="Walton J.D."/>
            <person name="Blanchette R.A."/>
            <person name="Henrissat B."/>
            <person name="Martin F."/>
            <person name="Cullen D."/>
            <person name="Hibbett D.S."/>
            <person name="Grigoriev I.V."/>
        </authorList>
    </citation>
    <scope>NUCLEOTIDE SEQUENCE [LARGE SCALE GENOMIC DNA]</scope>
    <source>
        <strain evidence="8">PC15</strain>
    </source>
</reference>
<sequence length="492" mass="52658">MPPLTKLFINGEHRPSSSSPPTFEVLNPFSHHVVSLCSTASSQDCRDAIEAGNNAFASWEKTTPWQRRDILLKAADLIATEKYKQALITSQREETAATDGWGYGQWAVAQNFLRTTASMANELKGESFVSGSVAGAQVVTQRRALGVILAIAPWNAALTLTLRTIAVPILCGNTIVFKSSELSPRSQAIVADVFAEAGLPPGVLNIISISRETAPQLTAEIIAHPMVRKVAFTGSGRVGRILAMEAAKYLKPCVLELGGKAPVVVLRDANIKEAARSIVFGAMAHSGQVCMSAERVIVHQDVADELLAEVKRLCGGIKAGDPSTSDDPQVKLGVLFSEASARNVVSMMREAVGGGARLVLGDLKHTGSIVQPHLLVDVDVGMRIWREESFGPVTVFMSVKNVDEAVEMANATTYSLSAALWTTNVHSAMAVAPRIRAGVTSVNGPTFHSEAYVGVVGLGGSSGYGRFDVENFTDKRLIISHPDWERPYPGFL</sequence>
<dbReference type="InterPro" id="IPR016162">
    <property type="entry name" value="Ald_DH_N"/>
</dbReference>
<evidence type="ECO:0000313" key="7">
    <source>
        <dbReference type="EMBL" id="KDQ22030.1"/>
    </source>
</evidence>
<dbReference type="PROSITE" id="PS00687">
    <property type="entry name" value="ALDEHYDE_DEHYDR_GLU"/>
    <property type="match status" value="1"/>
</dbReference>
<dbReference type="STRING" id="1137138.A0A067N4X4"/>
<name>A0A067N4X4_PLEO1</name>
<dbReference type="VEuPathDB" id="FungiDB:PLEOSDRAFT_1060308"/>
<dbReference type="PANTHER" id="PTHR42986:SF1">
    <property type="entry name" value="BENZALDEHYDE DEHYDROGENASE YFMT"/>
    <property type="match status" value="1"/>
</dbReference>
<dbReference type="GO" id="GO:0016620">
    <property type="term" value="F:oxidoreductase activity, acting on the aldehyde or oxo group of donors, NAD or NADP as acceptor"/>
    <property type="evidence" value="ECO:0007669"/>
    <property type="project" value="InterPro"/>
</dbReference>
<dbReference type="AlphaFoldDB" id="A0A067N4X4"/>
<dbReference type="InParanoid" id="A0A067N4X4"/>